<feature type="compositionally biased region" description="Polar residues" evidence="1">
    <location>
        <begin position="37"/>
        <end position="61"/>
    </location>
</feature>
<sequence length="119" mass="13463">MGVGRDLEGCADARRPVSGRSSHSECTLVHSERTLVDQRTNAHRTASGRSSPCGRTSGRSSEEYQWTLVQQVDVRPESDARLENWTLVQKIGRSPNKKPVTQLLDLLFKNRFRGREKEI</sequence>
<reference evidence="3" key="1">
    <citation type="journal article" date="2015" name="Proc. Natl. Acad. Sci. U.S.A.">
        <title>Genome sequencing of adzuki bean (Vigna angularis) provides insight into high starch and low fat accumulation and domestication.</title>
        <authorList>
            <person name="Yang K."/>
            <person name="Tian Z."/>
            <person name="Chen C."/>
            <person name="Luo L."/>
            <person name="Zhao B."/>
            <person name="Wang Z."/>
            <person name="Yu L."/>
            <person name="Li Y."/>
            <person name="Sun Y."/>
            <person name="Li W."/>
            <person name="Chen Y."/>
            <person name="Li Y."/>
            <person name="Zhang Y."/>
            <person name="Ai D."/>
            <person name="Zhao J."/>
            <person name="Shang C."/>
            <person name="Ma Y."/>
            <person name="Wu B."/>
            <person name="Wang M."/>
            <person name="Gao L."/>
            <person name="Sun D."/>
            <person name="Zhang P."/>
            <person name="Guo F."/>
            <person name="Wang W."/>
            <person name="Li Y."/>
            <person name="Wang J."/>
            <person name="Varshney R.K."/>
            <person name="Wang J."/>
            <person name="Ling H.Q."/>
            <person name="Wan P."/>
        </authorList>
    </citation>
    <scope>NUCLEOTIDE SEQUENCE</scope>
    <source>
        <strain evidence="3">cv. Jingnong 6</strain>
    </source>
</reference>
<gene>
    <name evidence="2" type="ORF">LR48_Vigan08g095000</name>
</gene>
<dbReference type="AlphaFoldDB" id="A0A0L9V596"/>
<evidence type="ECO:0000313" key="3">
    <source>
        <dbReference type="Proteomes" id="UP000053144"/>
    </source>
</evidence>
<protein>
    <submittedName>
        <fullName evidence="2">Uncharacterized protein</fullName>
    </submittedName>
</protein>
<dbReference type="EMBL" id="CM003378">
    <property type="protein sequence ID" value="KOM50123.1"/>
    <property type="molecule type" value="Genomic_DNA"/>
</dbReference>
<evidence type="ECO:0000256" key="1">
    <source>
        <dbReference type="SAM" id="MobiDB-lite"/>
    </source>
</evidence>
<name>A0A0L9V596_PHAAN</name>
<dbReference type="Gramene" id="KOM50123">
    <property type="protein sequence ID" value="KOM50123"/>
    <property type="gene ID" value="LR48_Vigan08g095000"/>
</dbReference>
<accession>A0A0L9V596</accession>
<feature type="region of interest" description="Disordered" evidence="1">
    <location>
        <begin position="1"/>
        <end position="61"/>
    </location>
</feature>
<feature type="compositionally biased region" description="Basic and acidic residues" evidence="1">
    <location>
        <begin position="1"/>
        <end position="15"/>
    </location>
</feature>
<proteinExistence type="predicted"/>
<dbReference type="Proteomes" id="UP000053144">
    <property type="component" value="Chromosome 8"/>
</dbReference>
<organism evidence="2 3">
    <name type="scientific">Phaseolus angularis</name>
    <name type="common">Azuki bean</name>
    <name type="synonym">Vigna angularis</name>
    <dbReference type="NCBI Taxonomy" id="3914"/>
    <lineage>
        <taxon>Eukaryota</taxon>
        <taxon>Viridiplantae</taxon>
        <taxon>Streptophyta</taxon>
        <taxon>Embryophyta</taxon>
        <taxon>Tracheophyta</taxon>
        <taxon>Spermatophyta</taxon>
        <taxon>Magnoliopsida</taxon>
        <taxon>eudicotyledons</taxon>
        <taxon>Gunneridae</taxon>
        <taxon>Pentapetalae</taxon>
        <taxon>rosids</taxon>
        <taxon>fabids</taxon>
        <taxon>Fabales</taxon>
        <taxon>Fabaceae</taxon>
        <taxon>Papilionoideae</taxon>
        <taxon>50 kb inversion clade</taxon>
        <taxon>NPAAA clade</taxon>
        <taxon>indigoferoid/millettioid clade</taxon>
        <taxon>Phaseoleae</taxon>
        <taxon>Vigna</taxon>
    </lineage>
</organism>
<evidence type="ECO:0000313" key="2">
    <source>
        <dbReference type="EMBL" id="KOM50123.1"/>
    </source>
</evidence>